<evidence type="ECO:0000313" key="3">
    <source>
        <dbReference type="EMBL" id="GEQ85875.1"/>
    </source>
</evidence>
<sequence length="94" mass="10842">MNKIEREDKGKKGRFVIYENNEFAGEMTYTWESKSVFAIDHTEVEERFGGKGLGKKLVMEAIAHARKNNLKIKPLCSYVKKVFDNDDSLKDVRA</sequence>
<feature type="domain" description="N-acetyltransferase" evidence="2">
    <location>
        <begin position="7"/>
        <end position="94"/>
    </location>
</feature>
<name>A0A5J4G0M6_9FLAO</name>
<dbReference type="PANTHER" id="PTHR31435">
    <property type="entry name" value="PROTEIN NATD1"/>
    <property type="match status" value="1"/>
</dbReference>
<dbReference type="CDD" id="cd04301">
    <property type="entry name" value="NAT_SF"/>
    <property type="match status" value="1"/>
</dbReference>
<dbReference type="SUPFAM" id="SSF55729">
    <property type="entry name" value="Acyl-CoA N-acyltransferases (Nat)"/>
    <property type="match status" value="1"/>
</dbReference>
<dbReference type="Pfam" id="PF14542">
    <property type="entry name" value="Acetyltransf_CG"/>
    <property type="match status" value="1"/>
</dbReference>
<dbReference type="Proteomes" id="UP000326994">
    <property type="component" value="Unassembled WGS sequence"/>
</dbReference>
<evidence type="ECO:0000259" key="1">
    <source>
        <dbReference type="PROSITE" id="PS51186"/>
    </source>
</evidence>
<organism evidence="3 4">
    <name type="scientific">Patiriisocius marinistellae</name>
    <dbReference type="NCBI Taxonomy" id="2494560"/>
    <lineage>
        <taxon>Bacteria</taxon>
        <taxon>Pseudomonadati</taxon>
        <taxon>Bacteroidota</taxon>
        <taxon>Flavobacteriia</taxon>
        <taxon>Flavobacteriales</taxon>
        <taxon>Flavobacteriaceae</taxon>
        <taxon>Patiriisocius</taxon>
    </lineage>
</organism>
<dbReference type="AlphaFoldDB" id="A0A5J4G0M6"/>
<dbReference type="GO" id="GO:0016747">
    <property type="term" value="F:acyltransferase activity, transferring groups other than amino-acyl groups"/>
    <property type="evidence" value="ECO:0007669"/>
    <property type="project" value="InterPro"/>
</dbReference>
<gene>
    <name evidence="3" type="ORF">ULMS_13830</name>
</gene>
<keyword evidence="3" id="KW-0808">Transferase</keyword>
<dbReference type="OrthoDB" id="9793389at2"/>
<dbReference type="InterPro" id="IPR000182">
    <property type="entry name" value="GNAT_dom"/>
</dbReference>
<dbReference type="Gene3D" id="3.40.630.30">
    <property type="match status" value="1"/>
</dbReference>
<feature type="domain" description="N-acetyltransferase" evidence="1">
    <location>
        <begin position="1"/>
        <end position="94"/>
    </location>
</feature>
<reference evidence="3 4" key="1">
    <citation type="submission" date="2019-08" db="EMBL/GenBank/DDBJ databases">
        <title>Ulvibacter marinistellae sp. nov., isolated from a starfish, Patiria pectinifera.</title>
        <authorList>
            <person name="Kawano K."/>
            <person name="Ushijima N."/>
            <person name="Kihara M."/>
            <person name="Itoh H."/>
        </authorList>
    </citation>
    <scope>NUCLEOTIDE SEQUENCE [LARGE SCALE GENOMIC DNA]</scope>
    <source>
        <strain evidence="3 4">KK4</strain>
    </source>
</reference>
<dbReference type="PANTHER" id="PTHR31435:SF10">
    <property type="entry name" value="BSR4717 PROTEIN"/>
    <property type="match status" value="1"/>
</dbReference>
<protein>
    <submittedName>
        <fullName evidence="3">N-acetyltransferase</fullName>
    </submittedName>
</protein>
<dbReference type="PROSITE" id="PS51186">
    <property type="entry name" value="GNAT"/>
    <property type="match status" value="1"/>
</dbReference>
<dbReference type="EMBL" id="BKCF01000002">
    <property type="protein sequence ID" value="GEQ85875.1"/>
    <property type="molecule type" value="Genomic_DNA"/>
</dbReference>
<dbReference type="RefSeq" id="WP_151893821.1">
    <property type="nucleotide sequence ID" value="NZ_BKCF01000002.1"/>
</dbReference>
<dbReference type="PROSITE" id="PS51729">
    <property type="entry name" value="GNAT_YJDJ"/>
    <property type="match status" value="1"/>
</dbReference>
<comment type="caution">
    <text evidence="3">The sequence shown here is derived from an EMBL/GenBank/DDBJ whole genome shotgun (WGS) entry which is preliminary data.</text>
</comment>
<dbReference type="InterPro" id="IPR016181">
    <property type="entry name" value="Acyl_CoA_acyltransferase"/>
</dbReference>
<dbReference type="InterPro" id="IPR031165">
    <property type="entry name" value="GNAT_YJDJ"/>
</dbReference>
<keyword evidence="4" id="KW-1185">Reference proteome</keyword>
<dbReference type="InterPro" id="IPR045057">
    <property type="entry name" value="Gcn5-rel_NAT"/>
</dbReference>
<evidence type="ECO:0000313" key="4">
    <source>
        <dbReference type="Proteomes" id="UP000326994"/>
    </source>
</evidence>
<accession>A0A5J4G0M6</accession>
<proteinExistence type="predicted"/>
<evidence type="ECO:0000259" key="2">
    <source>
        <dbReference type="PROSITE" id="PS51729"/>
    </source>
</evidence>